<feature type="domain" description="Wadjet protein JetD C-terminal" evidence="1">
    <location>
        <begin position="222"/>
        <end position="399"/>
    </location>
</feature>
<accession>A0A3E0TLD4</accession>
<dbReference type="InterPro" id="IPR014544">
    <property type="entry name" value="UCP028408"/>
</dbReference>
<sequence>MPALISSKAIKAKLLKQWQKYYFHLVYLASEQGENEPKQLFPLTVRLTVPTGRQLLHEYQQVQGWLADMATFDAIKGFTLVKQDISYQKMGRQRMPNQLLIDDLESLARWLGQWQAWQRFDKSYQQVKKQMPMLLTWLVENPGLFEKYLDVWPQLLAVVSYFCQSPQPKCYLRQLDIVGVDTKFIESHKSILKSLLDHTLPDSAINFDYDKLTEHGFEKRYGLLYEQPQIRFRLLDPQLAAEFNGVTDLSLPVDQFKQLDLLVDQVFITENKVNGLAFPNCHNAIVVFGLGYGVQTLKHVGWLAECQLYYWGDIDTHGFAILSQLRGYFPRTKSLLMDEQTLHQHQKLWVQEPIAKRCKLEQLSHLTAEESQLYHQLKTNIWQENLRLEQERISFAALHVALGNVK</sequence>
<dbReference type="Pfam" id="PF11795">
    <property type="entry name" value="DUF3322"/>
    <property type="match status" value="1"/>
</dbReference>
<dbReference type="Pfam" id="PF09983">
    <property type="entry name" value="JetD_C"/>
    <property type="match status" value="1"/>
</dbReference>
<reference evidence="3 4" key="1">
    <citation type="submission" date="2018-08" db="EMBL/GenBank/DDBJ databases">
        <title>Thalassotalea euphylliae genome.</title>
        <authorList>
            <person name="Summers S."/>
            <person name="Rice S.A."/>
            <person name="Freckelton M.L."/>
            <person name="Nedved B.T."/>
            <person name="Hadfield M.G."/>
        </authorList>
    </citation>
    <scope>NUCLEOTIDE SEQUENCE [LARGE SCALE GENOMIC DNA]</scope>
    <source>
        <strain evidence="3 4">H1</strain>
    </source>
</reference>
<evidence type="ECO:0000259" key="1">
    <source>
        <dbReference type="Pfam" id="PF09983"/>
    </source>
</evidence>
<dbReference type="AlphaFoldDB" id="A0A3E0TLD4"/>
<proteinExistence type="predicted"/>
<dbReference type="InterPro" id="IPR024537">
    <property type="entry name" value="DUF3322"/>
</dbReference>
<evidence type="ECO:0000313" key="4">
    <source>
        <dbReference type="Proteomes" id="UP000256478"/>
    </source>
</evidence>
<dbReference type="InterPro" id="IPR024534">
    <property type="entry name" value="JetD_C"/>
</dbReference>
<organism evidence="3 4">
    <name type="scientific">Thalassotalea euphylliae</name>
    <dbReference type="NCBI Taxonomy" id="1655234"/>
    <lineage>
        <taxon>Bacteria</taxon>
        <taxon>Pseudomonadati</taxon>
        <taxon>Pseudomonadota</taxon>
        <taxon>Gammaproteobacteria</taxon>
        <taxon>Alteromonadales</taxon>
        <taxon>Colwelliaceae</taxon>
        <taxon>Thalassotalea</taxon>
    </lineage>
</organism>
<evidence type="ECO:0000259" key="2">
    <source>
        <dbReference type="Pfam" id="PF11795"/>
    </source>
</evidence>
<dbReference type="PIRSF" id="PIRSF028408">
    <property type="entry name" value="UCP028408"/>
    <property type="match status" value="1"/>
</dbReference>
<feature type="domain" description="DUF3322" evidence="2">
    <location>
        <begin position="9"/>
        <end position="197"/>
    </location>
</feature>
<dbReference type="RefSeq" id="WP_116006523.1">
    <property type="nucleotide sequence ID" value="NZ_QUOU01000001.1"/>
</dbReference>
<comment type="caution">
    <text evidence="3">The sequence shown here is derived from an EMBL/GenBank/DDBJ whole genome shotgun (WGS) entry which is preliminary data.</text>
</comment>
<name>A0A3E0TLD4_9GAMM</name>
<evidence type="ECO:0000313" key="3">
    <source>
        <dbReference type="EMBL" id="REL25369.1"/>
    </source>
</evidence>
<dbReference type="Proteomes" id="UP000256478">
    <property type="component" value="Unassembled WGS sequence"/>
</dbReference>
<dbReference type="OrthoDB" id="322908at2"/>
<gene>
    <name evidence="3" type="ORF">DXX93_01610</name>
</gene>
<protein>
    <submittedName>
        <fullName evidence="3">DUF3322 and DUF2220 domain-containing protein</fullName>
    </submittedName>
</protein>
<dbReference type="EMBL" id="QUOU01000001">
    <property type="protein sequence ID" value="REL25369.1"/>
    <property type="molecule type" value="Genomic_DNA"/>
</dbReference>